<comment type="subcellular location">
    <subcellularLocation>
        <location evidence="1 6">Nucleus</location>
        <location evidence="1 6">Nucleolus</location>
    </subcellularLocation>
</comment>
<evidence type="ECO:0000313" key="9">
    <source>
        <dbReference type="EMBL" id="KAK7591266.1"/>
    </source>
</evidence>
<dbReference type="Proteomes" id="UP001367676">
    <property type="component" value="Unassembled WGS sequence"/>
</dbReference>
<organism evidence="9 10">
    <name type="scientific">Parthenolecanium corni</name>
    <dbReference type="NCBI Taxonomy" id="536013"/>
    <lineage>
        <taxon>Eukaryota</taxon>
        <taxon>Metazoa</taxon>
        <taxon>Ecdysozoa</taxon>
        <taxon>Arthropoda</taxon>
        <taxon>Hexapoda</taxon>
        <taxon>Insecta</taxon>
        <taxon>Pterygota</taxon>
        <taxon>Neoptera</taxon>
        <taxon>Paraneoptera</taxon>
        <taxon>Hemiptera</taxon>
        <taxon>Sternorrhyncha</taxon>
        <taxon>Coccoidea</taxon>
        <taxon>Coccidae</taxon>
        <taxon>Parthenolecanium</taxon>
    </lineage>
</organism>
<evidence type="ECO:0000256" key="2">
    <source>
        <dbReference type="ARBA" id="ARBA00009418"/>
    </source>
</evidence>
<evidence type="ECO:0000256" key="1">
    <source>
        <dbReference type="ARBA" id="ARBA00004604"/>
    </source>
</evidence>
<dbReference type="GO" id="GO:0030686">
    <property type="term" value="C:90S preribosome"/>
    <property type="evidence" value="ECO:0007669"/>
    <property type="project" value="TreeGrafter"/>
</dbReference>
<accession>A0AAN9TJB1</accession>
<dbReference type="AlphaFoldDB" id="A0AAN9TJB1"/>
<evidence type="ECO:0000256" key="6">
    <source>
        <dbReference type="RuleBase" id="RU368027"/>
    </source>
</evidence>
<dbReference type="InterPro" id="IPR009292">
    <property type="entry name" value="RRP36"/>
</dbReference>
<evidence type="ECO:0000256" key="8">
    <source>
        <dbReference type="SAM" id="MobiDB-lite"/>
    </source>
</evidence>
<evidence type="ECO:0000313" key="10">
    <source>
        <dbReference type="Proteomes" id="UP001367676"/>
    </source>
</evidence>
<feature type="compositionally biased region" description="Basic residues" evidence="8">
    <location>
        <begin position="204"/>
        <end position="220"/>
    </location>
</feature>
<keyword evidence="6" id="KW-0687">Ribonucleoprotein</keyword>
<name>A0AAN9TJB1_9HEMI</name>
<evidence type="ECO:0000256" key="7">
    <source>
        <dbReference type="SAM" id="Coils"/>
    </source>
</evidence>
<keyword evidence="5 6" id="KW-0539">Nucleus</keyword>
<dbReference type="Pfam" id="PF06102">
    <property type="entry name" value="RRP36"/>
    <property type="match status" value="1"/>
</dbReference>
<evidence type="ECO:0000256" key="3">
    <source>
        <dbReference type="ARBA" id="ARBA00022517"/>
    </source>
</evidence>
<dbReference type="PANTHER" id="PTHR21738">
    <property type="entry name" value="RIBOSOMAL RNA PROCESSING PROTEIN 36 HOMOLOG"/>
    <property type="match status" value="1"/>
</dbReference>
<feature type="compositionally biased region" description="Basic and acidic residues" evidence="8">
    <location>
        <begin position="47"/>
        <end position="63"/>
    </location>
</feature>
<comment type="subunit">
    <text evidence="6">Associates with 90S and pre-40S pre-ribosomal particles.</text>
</comment>
<feature type="coiled-coil region" evidence="7">
    <location>
        <begin position="130"/>
        <end position="173"/>
    </location>
</feature>
<keyword evidence="3 6" id="KW-0690">Ribosome biogenesis</keyword>
<gene>
    <name evidence="9" type="ORF">V9T40_002879</name>
</gene>
<proteinExistence type="inferred from homology"/>
<dbReference type="EMBL" id="JBBCAQ010000022">
    <property type="protein sequence ID" value="KAK7591266.1"/>
    <property type="molecule type" value="Genomic_DNA"/>
</dbReference>
<evidence type="ECO:0000256" key="4">
    <source>
        <dbReference type="ARBA" id="ARBA00022552"/>
    </source>
</evidence>
<comment type="function">
    <text evidence="6">Component of the 90S pre-ribosome involved in the maturation of rRNAs. Required for early cleavages of the pre-RNAs in the 40S ribosomal subunit maturation pathway.</text>
</comment>
<comment type="similarity">
    <text evidence="2 6">Belongs to the RRP36 family.</text>
</comment>
<reference evidence="9 10" key="1">
    <citation type="submission" date="2024-03" db="EMBL/GenBank/DDBJ databases">
        <title>Adaptation during the transition from Ophiocordyceps entomopathogen to insect associate is accompanied by gene loss and intensified selection.</title>
        <authorList>
            <person name="Ward C.M."/>
            <person name="Onetto C.A."/>
            <person name="Borneman A.R."/>
        </authorList>
    </citation>
    <scope>NUCLEOTIDE SEQUENCE [LARGE SCALE GENOMIC DNA]</scope>
    <source>
        <strain evidence="9">AWRI1</strain>
        <tissue evidence="9">Single Adult Female</tissue>
    </source>
</reference>
<feature type="region of interest" description="Disordered" evidence="8">
    <location>
        <begin position="43"/>
        <end position="96"/>
    </location>
</feature>
<feature type="compositionally biased region" description="Basic and acidic residues" evidence="8">
    <location>
        <begin position="84"/>
        <end position="96"/>
    </location>
</feature>
<dbReference type="GO" id="GO:0005730">
    <property type="term" value="C:nucleolus"/>
    <property type="evidence" value="ECO:0007669"/>
    <property type="project" value="UniProtKB-SubCell"/>
</dbReference>
<feature type="region of interest" description="Disordered" evidence="8">
    <location>
        <begin position="202"/>
        <end position="230"/>
    </location>
</feature>
<comment type="caution">
    <text evidence="9">The sequence shown here is derived from an EMBL/GenBank/DDBJ whole genome shotgun (WGS) entry which is preliminary data.</text>
</comment>
<keyword evidence="4 6" id="KW-0698">rRNA processing</keyword>
<keyword evidence="7" id="KW-0175">Coiled coil</keyword>
<evidence type="ECO:0000256" key="5">
    <source>
        <dbReference type="ARBA" id="ARBA00023242"/>
    </source>
</evidence>
<dbReference type="GO" id="GO:0000462">
    <property type="term" value="P:maturation of SSU-rRNA from tricistronic rRNA transcript (SSU-rRNA, 5.8S rRNA, LSU-rRNA)"/>
    <property type="evidence" value="ECO:0007669"/>
    <property type="project" value="TreeGrafter"/>
</dbReference>
<sequence length="230" mass="27533">MTESSAEENILPEEISKIPFSDLQKLTKECGSKVLSDFVTSKKNSPKKCEFHRENKNRPREMSSKIPLFKDPVKSSKKITKPKASVDPRFHHSHGTFDQKKFEDNYKFLNNIKKKERRILTKKLKNPEIDDEEREKINKLIQRMSNQRREEVRKKYESKLKNEEREYEIKQLEQGRKPDYCKKSEEKVLSLIRDFEARKEKGGLQKHIKRRRKKSLRKDKQKLSMLNSIQ</sequence>
<protein>
    <recommendedName>
        <fullName evidence="6">rRNA biogenesis protein RRP36</fullName>
    </recommendedName>
</protein>
<keyword evidence="10" id="KW-1185">Reference proteome</keyword>
<dbReference type="PANTHER" id="PTHR21738:SF0">
    <property type="entry name" value="RIBOSOMAL RNA PROCESSING PROTEIN 36 HOMOLOG"/>
    <property type="match status" value="1"/>
</dbReference>